<feature type="region of interest" description="Disordered" evidence="1">
    <location>
        <begin position="1"/>
        <end position="28"/>
    </location>
</feature>
<name>A0A7R8XGQ8_9CRUS</name>
<protein>
    <submittedName>
        <fullName evidence="2">Uncharacterized protein</fullName>
    </submittedName>
</protein>
<feature type="compositionally biased region" description="Polar residues" evidence="1">
    <location>
        <begin position="8"/>
        <end position="17"/>
    </location>
</feature>
<dbReference type="AlphaFoldDB" id="A0A7R8XGQ8"/>
<dbReference type="Proteomes" id="UP000677054">
    <property type="component" value="Unassembled WGS sequence"/>
</dbReference>
<keyword evidence="3" id="KW-1185">Reference proteome</keyword>
<dbReference type="EMBL" id="LR900819">
    <property type="protein sequence ID" value="CAD7247003.1"/>
    <property type="molecule type" value="Genomic_DNA"/>
</dbReference>
<organism evidence="2">
    <name type="scientific">Darwinula stevensoni</name>
    <dbReference type="NCBI Taxonomy" id="69355"/>
    <lineage>
        <taxon>Eukaryota</taxon>
        <taxon>Metazoa</taxon>
        <taxon>Ecdysozoa</taxon>
        <taxon>Arthropoda</taxon>
        <taxon>Crustacea</taxon>
        <taxon>Oligostraca</taxon>
        <taxon>Ostracoda</taxon>
        <taxon>Podocopa</taxon>
        <taxon>Podocopida</taxon>
        <taxon>Darwinulocopina</taxon>
        <taxon>Darwinuloidea</taxon>
        <taxon>Darwinulidae</taxon>
        <taxon>Darwinula</taxon>
    </lineage>
</organism>
<reference evidence="2" key="1">
    <citation type="submission" date="2020-11" db="EMBL/GenBank/DDBJ databases">
        <authorList>
            <person name="Tran Van P."/>
        </authorList>
    </citation>
    <scope>NUCLEOTIDE SEQUENCE</scope>
</reference>
<gene>
    <name evidence="2" type="ORF">DSTB1V02_LOCUS6843</name>
</gene>
<proteinExistence type="predicted"/>
<accession>A0A7R8XGQ8</accession>
<evidence type="ECO:0000313" key="3">
    <source>
        <dbReference type="Proteomes" id="UP000677054"/>
    </source>
</evidence>
<evidence type="ECO:0000256" key="1">
    <source>
        <dbReference type="SAM" id="MobiDB-lite"/>
    </source>
</evidence>
<dbReference type="EMBL" id="CAJPEV010001302">
    <property type="protein sequence ID" value="CAG0891932.1"/>
    <property type="molecule type" value="Genomic_DNA"/>
</dbReference>
<evidence type="ECO:0000313" key="2">
    <source>
        <dbReference type="EMBL" id="CAD7247003.1"/>
    </source>
</evidence>
<sequence length="113" mass="12910">MTREGVETGSSREGNTVTDEDDDEGVGKRRFVKMRKERMEYWRMGGWIPEGIQSGCRPFNFHPRAVPRQSAGGCQLEACDVSHRDPPRASASWTPKMMKWTLTKKTHPEVTLE</sequence>